<accession>A0A9W9CGG1</accession>
<feature type="signal peptide" evidence="2">
    <location>
        <begin position="1"/>
        <end position="18"/>
    </location>
</feature>
<dbReference type="RefSeq" id="XP_056076703.1">
    <property type="nucleotide sequence ID" value="XM_056209881.1"/>
</dbReference>
<comment type="caution">
    <text evidence="3">The sequence shown here is derived from an EMBL/GenBank/DDBJ whole genome shotgun (WGS) entry which is preliminary data.</text>
</comment>
<evidence type="ECO:0000313" key="4">
    <source>
        <dbReference type="Proteomes" id="UP001140513"/>
    </source>
</evidence>
<feature type="compositionally biased region" description="Basic and acidic residues" evidence="1">
    <location>
        <begin position="259"/>
        <end position="273"/>
    </location>
</feature>
<dbReference type="AlphaFoldDB" id="A0A9W9CGG1"/>
<keyword evidence="4" id="KW-1185">Reference proteome</keyword>
<sequence length="325" mass="35085">MSLKTFFTLALATGFAAAKPINAPQSLPAYPISKRQIGAIENGFGGEGFNFIDGFNRFNDQQQVLQIKEQSIQIQDNGRQQAVVQQVKEVLVVNQQQNGMKRDMNNLFRKASYRNQGQKNNEATVMLVVQQIQVSVADDRGNAFQQDIFVQSALVANRGARVTNTVMVFESQALIATQVLGNRGSGFGGIAGVGSVPATNAAQLPTKTADLQLFDSRPTWSVVAEDPAATLGAVWQAELEDLQKVEQDQADNQVNNDAAQKEKEALDKAKAEQEQQQQGQEQQQEGEQQQGEEQQDAEASQSAQASQSAEATSTAAAAEATPAAE</sequence>
<gene>
    <name evidence="3" type="ORF">N0V89_001066</name>
</gene>
<proteinExistence type="predicted"/>
<evidence type="ECO:0000256" key="1">
    <source>
        <dbReference type="SAM" id="MobiDB-lite"/>
    </source>
</evidence>
<reference evidence="3" key="1">
    <citation type="submission" date="2022-10" db="EMBL/GenBank/DDBJ databases">
        <title>Tapping the CABI collections for fungal endophytes: first genome assemblies for Collariella, Neodidymelliopsis, Ascochyta clinopodiicola, Didymella pomorum, Didymosphaeria variabile, Neocosmospora piperis and Neocucurbitaria cava.</title>
        <authorList>
            <person name="Hill R."/>
        </authorList>
    </citation>
    <scope>NUCLEOTIDE SEQUENCE</scope>
    <source>
        <strain evidence="3">IMI 356815</strain>
    </source>
</reference>
<dbReference type="Proteomes" id="UP001140513">
    <property type="component" value="Unassembled WGS sequence"/>
</dbReference>
<keyword evidence="2" id="KW-0732">Signal</keyword>
<feature type="compositionally biased region" description="Low complexity" evidence="1">
    <location>
        <begin position="274"/>
        <end position="325"/>
    </location>
</feature>
<organism evidence="3 4">
    <name type="scientific">Didymosphaeria variabile</name>
    <dbReference type="NCBI Taxonomy" id="1932322"/>
    <lineage>
        <taxon>Eukaryota</taxon>
        <taxon>Fungi</taxon>
        <taxon>Dikarya</taxon>
        <taxon>Ascomycota</taxon>
        <taxon>Pezizomycotina</taxon>
        <taxon>Dothideomycetes</taxon>
        <taxon>Pleosporomycetidae</taxon>
        <taxon>Pleosporales</taxon>
        <taxon>Massarineae</taxon>
        <taxon>Didymosphaeriaceae</taxon>
        <taxon>Didymosphaeria</taxon>
    </lineage>
</organism>
<evidence type="ECO:0000256" key="2">
    <source>
        <dbReference type="SAM" id="SignalP"/>
    </source>
</evidence>
<feature type="region of interest" description="Disordered" evidence="1">
    <location>
        <begin position="249"/>
        <end position="325"/>
    </location>
</feature>
<name>A0A9W9CGG1_9PLEO</name>
<dbReference type="GeneID" id="80904596"/>
<evidence type="ECO:0000313" key="3">
    <source>
        <dbReference type="EMBL" id="KAJ4360501.1"/>
    </source>
</evidence>
<feature type="chain" id="PRO_5040927468" evidence="2">
    <location>
        <begin position="19"/>
        <end position="325"/>
    </location>
</feature>
<protein>
    <submittedName>
        <fullName evidence="3">Uncharacterized protein</fullName>
    </submittedName>
</protein>
<dbReference type="OrthoDB" id="3933243at2759"/>
<dbReference type="EMBL" id="JAPEUX010000001">
    <property type="protein sequence ID" value="KAJ4360501.1"/>
    <property type="molecule type" value="Genomic_DNA"/>
</dbReference>